<comment type="subcellular location">
    <subcellularLocation>
        <location evidence="1">Nucleus</location>
    </subcellularLocation>
</comment>
<evidence type="ECO:0000256" key="1">
    <source>
        <dbReference type="ARBA" id="ARBA00004123"/>
    </source>
</evidence>
<feature type="compositionally biased region" description="Acidic residues" evidence="3">
    <location>
        <begin position="432"/>
        <end position="441"/>
    </location>
</feature>
<dbReference type="OrthoDB" id="349045at2759"/>
<feature type="region of interest" description="Disordered" evidence="3">
    <location>
        <begin position="290"/>
        <end position="367"/>
    </location>
</feature>
<feature type="compositionally biased region" description="Acidic residues" evidence="3">
    <location>
        <begin position="449"/>
        <end position="476"/>
    </location>
</feature>
<protein>
    <recommendedName>
        <fullName evidence="4">WHIM1 domain-containing protein</fullName>
    </recommendedName>
</protein>
<dbReference type="RefSeq" id="XP_013345513.1">
    <property type="nucleotide sequence ID" value="XM_013490059.1"/>
</dbReference>
<organism evidence="5 6">
    <name type="scientific">Aureobasidium subglaciale (strain EXF-2481)</name>
    <name type="common">Aureobasidium pullulans var. subglaciale</name>
    <dbReference type="NCBI Taxonomy" id="1043005"/>
    <lineage>
        <taxon>Eukaryota</taxon>
        <taxon>Fungi</taxon>
        <taxon>Dikarya</taxon>
        <taxon>Ascomycota</taxon>
        <taxon>Pezizomycotina</taxon>
        <taxon>Dothideomycetes</taxon>
        <taxon>Dothideomycetidae</taxon>
        <taxon>Dothideales</taxon>
        <taxon>Saccotheciaceae</taxon>
        <taxon>Aureobasidium</taxon>
    </lineage>
</organism>
<gene>
    <name evidence="5" type="ORF">AUEXF2481DRAFT_78674</name>
</gene>
<dbReference type="InParanoid" id="A0A074YH83"/>
<dbReference type="Proteomes" id="UP000030641">
    <property type="component" value="Unassembled WGS sequence"/>
</dbReference>
<keyword evidence="2" id="KW-0539">Nucleus</keyword>
<feature type="compositionally biased region" description="Low complexity" evidence="3">
    <location>
        <begin position="1"/>
        <end position="14"/>
    </location>
</feature>
<keyword evidence="6" id="KW-1185">Reference proteome</keyword>
<feature type="compositionally biased region" description="Basic and acidic residues" evidence="3">
    <location>
        <begin position="492"/>
        <end position="508"/>
    </location>
</feature>
<dbReference type="EMBL" id="KL584755">
    <property type="protein sequence ID" value="KEQ97080.1"/>
    <property type="molecule type" value="Genomic_DNA"/>
</dbReference>
<evidence type="ECO:0000259" key="4">
    <source>
        <dbReference type="Pfam" id="PF15612"/>
    </source>
</evidence>
<dbReference type="GO" id="GO:0005634">
    <property type="term" value="C:nucleus"/>
    <property type="evidence" value="ECO:0007669"/>
    <property type="project" value="UniProtKB-SubCell"/>
</dbReference>
<dbReference type="HOGENOM" id="CLU_023536_1_0_1"/>
<evidence type="ECO:0000313" key="6">
    <source>
        <dbReference type="Proteomes" id="UP000030641"/>
    </source>
</evidence>
<dbReference type="AlphaFoldDB" id="A0A074YH83"/>
<reference evidence="5 6" key="1">
    <citation type="journal article" date="2014" name="BMC Genomics">
        <title>Genome sequencing of four Aureobasidium pullulans varieties: biotechnological potential, stress tolerance, and description of new species.</title>
        <authorList>
            <person name="Gostin Ar C."/>
            <person name="Ohm R.A."/>
            <person name="Kogej T."/>
            <person name="Sonjak S."/>
            <person name="Turk M."/>
            <person name="Zajc J."/>
            <person name="Zalar P."/>
            <person name="Grube M."/>
            <person name="Sun H."/>
            <person name="Han J."/>
            <person name="Sharma A."/>
            <person name="Chiniquy J."/>
            <person name="Ngan C.Y."/>
            <person name="Lipzen A."/>
            <person name="Barry K."/>
            <person name="Grigoriev I.V."/>
            <person name="Gunde-Cimerman N."/>
        </authorList>
    </citation>
    <scope>NUCLEOTIDE SEQUENCE [LARGE SCALE GENOMIC DNA]</scope>
    <source>
        <strain evidence="5 6">EXF-2481</strain>
    </source>
</reference>
<dbReference type="GeneID" id="25371478"/>
<feature type="compositionally biased region" description="Basic residues" evidence="3">
    <location>
        <begin position="29"/>
        <end position="41"/>
    </location>
</feature>
<feature type="region of interest" description="Disordered" evidence="3">
    <location>
        <begin position="391"/>
        <end position="583"/>
    </location>
</feature>
<dbReference type="PANTHER" id="PTHR42107:SF1">
    <property type="entry name" value="WHIM1 DOMAIN-CONTAINING PROTEIN"/>
    <property type="match status" value="1"/>
</dbReference>
<dbReference type="InterPro" id="IPR028942">
    <property type="entry name" value="WHIM1_dom"/>
</dbReference>
<feature type="compositionally biased region" description="Pro residues" evidence="3">
    <location>
        <begin position="43"/>
        <end position="60"/>
    </location>
</feature>
<feature type="region of interest" description="Disordered" evidence="3">
    <location>
        <begin position="1"/>
        <end position="67"/>
    </location>
</feature>
<evidence type="ECO:0000256" key="2">
    <source>
        <dbReference type="ARBA" id="ARBA00023242"/>
    </source>
</evidence>
<evidence type="ECO:0000313" key="5">
    <source>
        <dbReference type="EMBL" id="KEQ97080.1"/>
    </source>
</evidence>
<sequence>MSDSDSSSLSSAPPSDDEKTLAPIFTKMAKGKKAAPRKKKAPVTPPTPPSPPRPKRSPSPPHEESLADNPDVAFLVMFRSRFSHAFPPKLPHFGPQDIESGVAESPPSSQVEELMCAMLALVLNRKKPVERGHHGRAMEEALSTQKHQWPLSWNRVNPLAGSRTFPDMSPAERLNLLRTLAIWSLTSSDVVSQTIKDSYKVSRREDDINQPLSVQHWGYDGDKRKYYLIEGQEDTSFRVYREANRLTQHPQWWSVAETIDGVNALVEKLETKDNTQAARRLAEKVKAAVPRFEASEEKRRRREYRQARKAQFTKPEPGFSLYEGRTRGKRIRYNYSDNEDESDATGSRRSGRHSGHSTPADMGPVVTASGRHVRPARTGIYGESLLSGQVETPDYAASETSHTSGGRATRNSTRISPLHEDRKRKSRGYNSLDEDSEEEDAPSSGNEWDGGDDDDNDEDDVDMADGEDEDDMDLDQEGVKRSLVVKLKLRKRPQESTKMETSPIEEKPPPIAGVSNASAARQSSANLSTQDEPTPAPTAEEHHPRPLVPMDYSLPAQPTYHAHPPPAPLLAWSAPDQQTNGSI</sequence>
<name>A0A074YH83_AURSE</name>
<feature type="compositionally biased region" description="Polar residues" evidence="3">
    <location>
        <begin position="398"/>
        <end position="415"/>
    </location>
</feature>
<dbReference type="Pfam" id="PF15612">
    <property type="entry name" value="WHIM1"/>
    <property type="match status" value="1"/>
</dbReference>
<dbReference type="STRING" id="1043005.A0A074YH83"/>
<evidence type="ECO:0000256" key="3">
    <source>
        <dbReference type="SAM" id="MobiDB-lite"/>
    </source>
</evidence>
<accession>A0A074YH83</accession>
<feature type="domain" description="WHIM1" evidence="4">
    <location>
        <begin position="150"/>
        <end position="190"/>
    </location>
</feature>
<dbReference type="PANTHER" id="PTHR42107">
    <property type="entry name" value="YALI0D24453P"/>
    <property type="match status" value="1"/>
</dbReference>
<proteinExistence type="predicted"/>
<dbReference type="OMA" id="HYGPQDI"/>
<feature type="compositionally biased region" description="Low complexity" evidence="3">
    <location>
        <begin position="515"/>
        <end position="528"/>
    </location>
</feature>